<evidence type="ECO:0000313" key="4">
    <source>
        <dbReference type="Proteomes" id="UP001189429"/>
    </source>
</evidence>
<name>A0ABN9SJK4_9DINO</name>
<evidence type="ECO:0000256" key="2">
    <source>
        <dbReference type="SAM" id="SignalP"/>
    </source>
</evidence>
<organism evidence="3 4">
    <name type="scientific">Prorocentrum cordatum</name>
    <dbReference type="NCBI Taxonomy" id="2364126"/>
    <lineage>
        <taxon>Eukaryota</taxon>
        <taxon>Sar</taxon>
        <taxon>Alveolata</taxon>
        <taxon>Dinophyceae</taxon>
        <taxon>Prorocentrales</taxon>
        <taxon>Prorocentraceae</taxon>
        <taxon>Prorocentrum</taxon>
    </lineage>
</organism>
<protein>
    <recommendedName>
        <fullName evidence="5">Subtilisin</fullName>
    </recommendedName>
</protein>
<feature type="signal peptide" evidence="2">
    <location>
        <begin position="1"/>
        <end position="21"/>
    </location>
</feature>
<keyword evidence="2" id="KW-0732">Signal</keyword>
<feature type="chain" id="PRO_5046338089" description="Subtilisin" evidence="2">
    <location>
        <begin position="22"/>
        <end position="391"/>
    </location>
</feature>
<evidence type="ECO:0000256" key="1">
    <source>
        <dbReference type="SAM" id="MobiDB-lite"/>
    </source>
</evidence>
<comment type="caution">
    <text evidence="3">The sequence shown here is derived from an EMBL/GenBank/DDBJ whole genome shotgun (WGS) entry which is preliminary data.</text>
</comment>
<gene>
    <name evidence="3" type="ORF">PCOR1329_LOCUS30123</name>
</gene>
<evidence type="ECO:0008006" key="5">
    <source>
        <dbReference type="Google" id="ProtNLM"/>
    </source>
</evidence>
<keyword evidence="4" id="KW-1185">Reference proteome</keyword>
<evidence type="ECO:0000313" key="3">
    <source>
        <dbReference type="EMBL" id="CAK0831907.1"/>
    </source>
</evidence>
<sequence>MKAQAVFTFMWPVVLLTTAGAIHVQQGDRMSRMEAKMKSASAALASLSANLSSTYTSIGCWNNCPRVWSTSASIGRPHNSVSCGALAEAGGYKFFSVEDGNHCWLHTETSIISRPSDFSTCADGGSSCVTHVYQVCSDVTARAEGCDQPSRGTSCGCGCAIVTGMGSGDATYSHASNYRGIMVSTSAGHNFFSYTDLTSLKNHLNGIAAGTVVAVATNDEPFFHWYENSGNIGTDLNNILVSMGMPAPNGGTLSSDMFRASYAGVGQAGCGSSCPTWTGSVYTARYADVAIVLLFVHRRRPRRRPRRLTRRPSRRPTRRPTRRPSRRPTRRPPRRPTRRLIRHLFRQLFRRPARHPARRTLRGGRRQTRRFLLELPWRVEPEAWLRLAIPT</sequence>
<reference evidence="3" key="1">
    <citation type="submission" date="2023-10" db="EMBL/GenBank/DDBJ databases">
        <authorList>
            <person name="Chen Y."/>
            <person name="Shah S."/>
            <person name="Dougan E. K."/>
            <person name="Thang M."/>
            <person name="Chan C."/>
        </authorList>
    </citation>
    <scope>NUCLEOTIDE SEQUENCE [LARGE SCALE GENOMIC DNA]</scope>
</reference>
<dbReference type="EMBL" id="CAUYUJ010011499">
    <property type="protein sequence ID" value="CAK0831907.1"/>
    <property type="molecule type" value="Genomic_DNA"/>
</dbReference>
<dbReference type="Proteomes" id="UP001189429">
    <property type="component" value="Unassembled WGS sequence"/>
</dbReference>
<feature type="region of interest" description="Disordered" evidence="1">
    <location>
        <begin position="302"/>
        <end position="337"/>
    </location>
</feature>
<accession>A0ABN9SJK4</accession>
<proteinExistence type="predicted"/>